<dbReference type="AlphaFoldDB" id="A0A6J8BX58"/>
<dbReference type="InterPro" id="IPR002181">
    <property type="entry name" value="Fibrinogen_a/b/g_C_dom"/>
</dbReference>
<reference evidence="3 4" key="1">
    <citation type="submission" date="2020-06" db="EMBL/GenBank/DDBJ databases">
        <authorList>
            <person name="Li R."/>
            <person name="Bekaert M."/>
        </authorList>
    </citation>
    <scope>NUCLEOTIDE SEQUENCE [LARGE SCALE GENOMIC DNA]</scope>
    <source>
        <strain evidence="4">wild</strain>
    </source>
</reference>
<dbReference type="InterPro" id="IPR050373">
    <property type="entry name" value="Fibrinogen_C-term_domain"/>
</dbReference>
<organism evidence="3 4">
    <name type="scientific">Mytilus coruscus</name>
    <name type="common">Sea mussel</name>
    <dbReference type="NCBI Taxonomy" id="42192"/>
    <lineage>
        <taxon>Eukaryota</taxon>
        <taxon>Metazoa</taxon>
        <taxon>Spiralia</taxon>
        <taxon>Lophotrochozoa</taxon>
        <taxon>Mollusca</taxon>
        <taxon>Bivalvia</taxon>
        <taxon>Autobranchia</taxon>
        <taxon>Pteriomorphia</taxon>
        <taxon>Mytilida</taxon>
        <taxon>Mytiloidea</taxon>
        <taxon>Mytilidae</taxon>
        <taxon>Mytilinae</taxon>
        <taxon>Mytilus</taxon>
    </lineage>
</organism>
<evidence type="ECO:0000313" key="3">
    <source>
        <dbReference type="EMBL" id="CAC5388583.1"/>
    </source>
</evidence>
<dbReference type="SMART" id="SM00186">
    <property type="entry name" value="FBG"/>
    <property type="match status" value="1"/>
</dbReference>
<dbReference type="PANTHER" id="PTHR19143:SF458">
    <property type="entry name" value="FIBRINOGEN C-TERMINAL DOMAIN-CONTAINING PROTEIN-RELATED"/>
    <property type="match status" value="1"/>
</dbReference>
<dbReference type="OrthoDB" id="6145874at2759"/>
<keyword evidence="1" id="KW-1015">Disulfide bond</keyword>
<feature type="domain" description="Fibrinogen C-terminal" evidence="2">
    <location>
        <begin position="20"/>
        <end position="238"/>
    </location>
</feature>
<proteinExistence type="predicted"/>
<dbReference type="PROSITE" id="PS51406">
    <property type="entry name" value="FIBRINOGEN_C_2"/>
    <property type="match status" value="1"/>
</dbReference>
<sequence length="238" mass="27078">MVVKGTEYYCSLLPLKLSKSSTNLCPRDCNDLPKGSQSGVYTIYPTDENFDVYCDMDTTGFGWTVFQSRMNGTVDFYKGWLDYETGFGNLKSEFWLGNKYINILTSSGNYMLFVHLEDFEGNWRYAEYSVFSIGNATTNYILNSGYCGTAGDSMGRANHGLHNGMMFSTKDMKNDYASRGPCGVLFKDAWWFNRCHNSNLNGEYLGGNHSNQGHGIVWKTWKGEYYSLTSSKMMIKRK</sequence>
<name>A0A6J8BX58_MYTCO</name>
<dbReference type="Pfam" id="PF00147">
    <property type="entry name" value="Fibrinogen_C"/>
    <property type="match status" value="1"/>
</dbReference>
<dbReference type="SUPFAM" id="SSF56496">
    <property type="entry name" value="Fibrinogen C-terminal domain-like"/>
    <property type="match status" value="1"/>
</dbReference>
<evidence type="ECO:0000256" key="1">
    <source>
        <dbReference type="ARBA" id="ARBA00023157"/>
    </source>
</evidence>
<gene>
    <name evidence="3" type="ORF">MCOR_23838</name>
</gene>
<dbReference type="PROSITE" id="PS00514">
    <property type="entry name" value="FIBRINOGEN_C_1"/>
    <property type="match status" value="1"/>
</dbReference>
<dbReference type="InterPro" id="IPR014716">
    <property type="entry name" value="Fibrinogen_a/b/g_C_1"/>
</dbReference>
<dbReference type="InterPro" id="IPR036056">
    <property type="entry name" value="Fibrinogen-like_C"/>
</dbReference>
<dbReference type="InterPro" id="IPR020837">
    <property type="entry name" value="Fibrinogen_CS"/>
</dbReference>
<evidence type="ECO:0000259" key="2">
    <source>
        <dbReference type="PROSITE" id="PS51406"/>
    </source>
</evidence>
<dbReference type="PANTHER" id="PTHR19143">
    <property type="entry name" value="FIBRINOGEN/TENASCIN/ANGIOPOEITIN"/>
    <property type="match status" value="1"/>
</dbReference>
<dbReference type="Proteomes" id="UP000507470">
    <property type="component" value="Unassembled WGS sequence"/>
</dbReference>
<dbReference type="EMBL" id="CACVKT020004197">
    <property type="protein sequence ID" value="CAC5388583.1"/>
    <property type="molecule type" value="Genomic_DNA"/>
</dbReference>
<protein>
    <recommendedName>
        <fullName evidence="2">Fibrinogen C-terminal domain-containing protein</fullName>
    </recommendedName>
</protein>
<evidence type="ECO:0000313" key="4">
    <source>
        <dbReference type="Proteomes" id="UP000507470"/>
    </source>
</evidence>
<dbReference type="CDD" id="cd00087">
    <property type="entry name" value="FReD"/>
    <property type="match status" value="1"/>
</dbReference>
<dbReference type="Gene3D" id="3.90.215.10">
    <property type="entry name" value="Gamma Fibrinogen, chain A, domain 1"/>
    <property type="match status" value="1"/>
</dbReference>
<dbReference type="GO" id="GO:0005615">
    <property type="term" value="C:extracellular space"/>
    <property type="evidence" value="ECO:0007669"/>
    <property type="project" value="TreeGrafter"/>
</dbReference>
<accession>A0A6J8BX58</accession>
<keyword evidence="4" id="KW-1185">Reference proteome</keyword>
<dbReference type="NCBIfam" id="NF040941">
    <property type="entry name" value="GGGWT_bact"/>
    <property type="match status" value="1"/>
</dbReference>